<feature type="region of interest" description="Disordered" evidence="1">
    <location>
        <begin position="89"/>
        <end position="126"/>
    </location>
</feature>
<dbReference type="RefSeq" id="WP_155588800.1">
    <property type="nucleotide sequence ID" value="NZ_WNLP01000005.1"/>
</dbReference>
<evidence type="ECO:0000313" key="2">
    <source>
        <dbReference type="EMBL" id="MUH59889.1"/>
    </source>
</evidence>
<name>A0A7K1J5T6_9BIFI</name>
<reference evidence="2 3" key="1">
    <citation type="submission" date="2019-09" db="EMBL/GenBank/DDBJ databases">
        <title>Bifidobacterium canis sp. nov., isolated from the digestive tract of German Shepherd dog puppy.</title>
        <authorList>
            <person name="Bunesova V."/>
        </authorList>
    </citation>
    <scope>NUCLEOTIDE SEQUENCE [LARGE SCALE GENOMIC DNA]</scope>
    <source>
        <strain evidence="2 3">GSD1FS</strain>
    </source>
</reference>
<protein>
    <submittedName>
        <fullName evidence="2">Uncharacterized protein</fullName>
    </submittedName>
</protein>
<accession>A0A7K1J5T6</accession>
<organism evidence="2 3">
    <name type="scientific">Bifidobacterium canis</name>
    <dbReference type="NCBI Taxonomy" id="2610880"/>
    <lineage>
        <taxon>Bacteria</taxon>
        <taxon>Bacillati</taxon>
        <taxon>Actinomycetota</taxon>
        <taxon>Actinomycetes</taxon>
        <taxon>Bifidobacteriales</taxon>
        <taxon>Bifidobacteriaceae</taxon>
        <taxon>Bifidobacterium</taxon>
    </lineage>
</organism>
<feature type="compositionally biased region" description="Acidic residues" evidence="1">
    <location>
        <begin position="96"/>
        <end position="126"/>
    </location>
</feature>
<sequence length="126" mass="13340">MTTISDANIDNNDAQDDELAQFEEGVNSMLETGELDDALTVTDENGVAQVLPVLDDEPVSHLLQGVEELGGAANVFVRTTEGIAVLTVSEYSPEHTDDDAEDSVDDSASADEVLDAAELDDLEGND</sequence>
<evidence type="ECO:0000256" key="1">
    <source>
        <dbReference type="SAM" id="MobiDB-lite"/>
    </source>
</evidence>
<evidence type="ECO:0000313" key="3">
    <source>
        <dbReference type="Proteomes" id="UP000487882"/>
    </source>
</evidence>
<dbReference type="EMBL" id="WNLP01000005">
    <property type="protein sequence ID" value="MUH59889.1"/>
    <property type="molecule type" value="Genomic_DNA"/>
</dbReference>
<comment type="caution">
    <text evidence="2">The sequence shown here is derived from an EMBL/GenBank/DDBJ whole genome shotgun (WGS) entry which is preliminary data.</text>
</comment>
<gene>
    <name evidence="2" type="ORF">GSD1FS_1232</name>
</gene>
<keyword evidence="3" id="KW-1185">Reference proteome</keyword>
<proteinExistence type="predicted"/>
<dbReference type="AlphaFoldDB" id="A0A7K1J5T6"/>
<dbReference type="Proteomes" id="UP000487882">
    <property type="component" value="Unassembled WGS sequence"/>
</dbReference>